<dbReference type="OrthoDB" id="1902587at2759"/>
<keyword evidence="1" id="KW-0597">Phosphoprotein</keyword>
<accession>A0A8J5ZLG1</accession>
<keyword evidence="4" id="KW-1185">Reference proteome</keyword>
<comment type="caution">
    <text evidence="3">The sequence shown here is derived from an EMBL/GenBank/DDBJ whole genome shotgun (WGS) entry which is preliminary data.</text>
</comment>
<dbReference type="AlphaFoldDB" id="A0A8J5ZLG1"/>
<feature type="non-terminal residue" evidence="3">
    <location>
        <position position="1"/>
    </location>
</feature>
<feature type="domain" description="FKBP3 basic tilted helix bundle" evidence="2">
    <location>
        <begin position="11"/>
        <end position="55"/>
    </location>
</feature>
<organism evidence="3 4">
    <name type="scientific">Galemys pyrenaicus</name>
    <name type="common">Iberian desman</name>
    <name type="synonym">Pyrenean desman</name>
    <dbReference type="NCBI Taxonomy" id="202257"/>
    <lineage>
        <taxon>Eukaryota</taxon>
        <taxon>Metazoa</taxon>
        <taxon>Chordata</taxon>
        <taxon>Craniata</taxon>
        <taxon>Vertebrata</taxon>
        <taxon>Euteleostomi</taxon>
        <taxon>Mammalia</taxon>
        <taxon>Eutheria</taxon>
        <taxon>Laurasiatheria</taxon>
        <taxon>Eulipotyphla</taxon>
        <taxon>Talpidae</taxon>
        <taxon>Galemys</taxon>
    </lineage>
</organism>
<dbReference type="Pfam" id="PF18410">
    <property type="entry name" value="BTHB"/>
    <property type="match status" value="1"/>
</dbReference>
<dbReference type="InterPro" id="IPR041200">
    <property type="entry name" value="FKBP3_BTHB"/>
</dbReference>
<reference evidence="3" key="1">
    <citation type="journal article" date="2021" name="Evol. Appl.">
        <title>The genome of the Pyrenean desman and the effects of bottlenecks and inbreeding on the genomic landscape of an endangered species.</title>
        <authorList>
            <person name="Escoda L."/>
            <person name="Castresana J."/>
        </authorList>
    </citation>
    <scope>NUCLEOTIDE SEQUENCE</scope>
    <source>
        <strain evidence="3">IBE-C5619</strain>
    </source>
</reference>
<dbReference type="InterPro" id="IPR043368">
    <property type="entry name" value="FKBP3"/>
</dbReference>
<gene>
    <name evidence="3" type="ORF">J0S82_020265</name>
</gene>
<protein>
    <submittedName>
        <fullName evidence="3">Peptidyl-prolyl cis-trans isomerase FKBP3</fullName>
    </submittedName>
</protein>
<keyword evidence="3" id="KW-0413">Isomerase</keyword>
<name>A0A8J5ZLG1_GALPY</name>
<dbReference type="GO" id="GO:0016853">
    <property type="term" value="F:isomerase activity"/>
    <property type="evidence" value="ECO:0007669"/>
    <property type="project" value="UniProtKB-KW"/>
</dbReference>
<dbReference type="Gene3D" id="1.10.720.80">
    <property type="match status" value="1"/>
</dbReference>
<evidence type="ECO:0000313" key="3">
    <source>
        <dbReference type="EMBL" id="KAG8504298.1"/>
    </source>
</evidence>
<sequence>MHRGAAAHENINKFPWDHGSDLFLAKPKLLGNIKNVTKTSNKDHLLTAYNHLFESLSPDLGHALAHEQVKNVKLNDNKIKETKSEQTLDEGPPKYTKFGSLQDRVIFDTNIKTSSKKKENAKPLRF</sequence>
<dbReference type="EMBL" id="JAGFMF010012302">
    <property type="protein sequence ID" value="KAG8504298.1"/>
    <property type="molecule type" value="Genomic_DNA"/>
</dbReference>
<dbReference type="Proteomes" id="UP000700334">
    <property type="component" value="Unassembled WGS sequence"/>
</dbReference>
<proteinExistence type="predicted"/>
<evidence type="ECO:0000256" key="1">
    <source>
        <dbReference type="ARBA" id="ARBA00022553"/>
    </source>
</evidence>
<evidence type="ECO:0000259" key="2">
    <source>
        <dbReference type="Pfam" id="PF18410"/>
    </source>
</evidence>
<dbReference type="PANTHER" id="PTHR46493">
    <property type="entry name" value="PEPTIDYL-PROLYL CIS-TRANS ISOMERASE FKBP3"/>
    <property type="match status" value="1"/>
</dbReference>
<dbReference type="PANTHER" id="PTHR46493:SF1">
    <property type="entry name" value="PEPTIDYL-PROLYL CIS-TRANS ISOMERASE FKBP3"/>
    <property type="match status" value="1"/>
</dbReference>
<evidence type="ECO:0000313" key="4">
    <source>
        <dbReference type="Proteomes" id="UP000700334"/>
    </source>
</evidence>